<dbReference type="Proteomes" id="UP000248132">
    <property type="component" value="Unassembled WGS sequence"/>
</dbReference>
<dbReference type="InterPro" id="IPR023358">
    <property type="entry name" value="Peptidase_M18_dom2"/>
</dbReference>
<dbReference type="PRINTS" id="PR00932">
    <property type="entry name" value="AMINO1PTASE"/>
</dbReference>
<dbReference type="Gene3D" id="2.30.250.10">
    <property type="entry name" value="Aminopeptidase i, Domain 2"/>
    <property type="match status" value="1"/>
</dbReference>
<evidence type="ECO:0000313" key="11">
    <source>
        <dbReference type="EMBL" id="PYG87458.1"/>
    </source>
</evidence>
<dbReference type="Pfam" id="PF02127">
    <property type="entry name" value="Peptidase_M18"/>
    <property type="match status" value="1"/>
</dbReference>
<organism evidence="11 12">
    <name type="scientific">Ruminiclostridium sufflavum DSM 19573</name>
    <dbReference type="NCBI Taxonomy" id="1121337"/>
    <lineage>
        <taxon>Bacteria</taxon>
        <taxon>Bacillati</taxon>
        <taxon>Bacillota</taxon>
        <taxon>Clostridia</taxon>
        <taxon>Eubacteriales</taxon>
        <taxon>Oscillospiraceae</taxon>
        <taxon>Ruminiclostridium</taxon>
    </lineage>
</organism>
<evidence type="ECO:0000313" key="12">
    <source>
        <dbReference type="Proteomes" id="UP000248132"/>
    </source>
</evidence>
<keyword evidence="6 9" id="KW-0378">Hydrolase</keyword>
<comment type="caution">
    <text evidence="11">The sequence shown here is derived from an EMBL/GenBank/DDBJ whole genome shotgun (WGS) entry which is preliminary data.</text>
</comment>
<evidence type="ECO:0000256" key="4">
    <source>
        <dbReference type="ARBA" id="ARBA00022670"/>
    </source>
</evidence>
<evidence type="ECO:0000256" key="9">
    <source>
        <dbReference type="RuleBase" id="RU004386"/>
    </source>
</evidence>
<comment type="similarity">
    <text evidence="2 9">Belongs to the peptidase M18 family.</text>
</comment>
<dbReference type="GO" id="GO:0005737">
    <property type="term" value="C:cytoplasm"/>
    <property type="evidence" value="ECO:0007669"/>
    <property type="project" value="UniProtKB-ARBA"/>
</dbReference>
<evidence type="ECO:0000256" key="5">
    <source>
        <dbReference type="ARBA" id="ARBA00022723"/>
    </source>
</evidence>
<gene>
    <name evidence="11" type="ORF">LY28_02128</name>
</gene>
<accession>A0A318XPA0</accession>
<proteinExistence type="inferred from homology"/>
<dbReference type="PANTHER" id="PTHR28570:SF2">
    <property type="entry name" value="M18 FAMILY AMINOPEPTIDASE 1-RELATED"/>
    <property type="match status" value="1"/>
</dbReference>
<dbReference type="SUPFAM" id="SSF53187">
    <property type="entry name" value="Zn-dependent exopeptidases"/>
    <property type="match status" value="1"/>
</dbReference>
<dbReference type="GO" id="GO:0006508">
    <property type="term" value="P:proteolysis"/>
    <property type="evidence" value="ECO:0007669"/>
    <property type="project" value="UniProtKB-KW"/>
</dbReference>
<keyword evidence="3 9" id="KW-0031">Aminopeptidase</keyword>
<sequence>MSEKKSQAEVLKEKLSYEVKNAWEQCDEVQIKKAFDLCEGYKEYLDKGKTEREFSALVERKLRKAGYQNLQELLNKGKKLKKGDKVYHVNKKKSVAFAIIGEKPLSEGINMVGAHIDSPRIDIKQNPLYEDSGLVLMKTHYYGGIKKYQWVTIPFSLHGVVVKTDGTSIDICIGEDDGDPVFTITDLLPHLAQQQMQKKATEVISGEDMNLLLGSQPYNDKKVKDKIKLNILKILNDKYGIVEEDFLSAELEAVPNFKARDIGLDRSMIGAYGQDDRVCSFTCVKAMLDIQLSGKTALCILTDKEEVGSMGNTGAQSNFLKSFISKIIYLTNESYSDVLINICLENSSMLSADVNSGVDPSYADVNDKMNASFMGNGVVVQKYTGSRGKYDASDANAEYMGTIRRLFNEKNIVWQTAELGKVDQGGGGTIAQHVANLGVDVLDCGVPILSMHSPMEVTSKIDVYMCYSAMKAFLESK</sequence>
<dbReference type="SUPFAM" id="SSF101821">
    <property type="entry name" value="Aminopeptidase/glucanase lid domain"/>
    <property type="match status" value="1"/>
</dbReference>
<dbReference type="Gene3D" id="3.40.630.10">
    <property type="entry name" value="Zn peptidases"/>
    <property type="match status" value="1"/>
</dbReference>
<evidence type="ECO:0000256" key="6">
    <source>
        <dbReference type="ARBA" id="ARBA00022801"/>
    </source>
</evidence>
<evidence type="ECO:0000256" key="1">
    <source>
        <dbReference type="ARBA" id="ARBA00001947"/>
    </source>
</evidence>
<keyword evidence="8 9" id="KW-0482">Metalloprotease</keyword>
<dbReference type="PANTHER" id="PTHR28570">
    <property type="entry name" value="ASPARTYL AMINOPEPTIDASE"/>
    <property type="match status" value="1"/>
</dbReference>
<dbReference type="InterPro" id="IPR001948">
    <property type="entry name" value="Peptidase_M18"/>
</dbReference>
<dbReference type="EMBL" id="QKMR01000011">
    <property type="protein sequence ID" value="PYG87458.1"/>
    <property type="molecule type" value="Genomic_DNA"/>
</dbReference>
<dbReference type="GO" id="GO:0004177">
    <property type="term" value="F:aminopeptidase activity"/>
    <property type="evidence" value="ECO:0007669"/>
    <property type="project" value="UniProtKB-KW"/>
</dbReference>
<keyword evidence="12" id="KW-1185">Reference proteome</keyword>
<dbReference type="FunFam" id="2.30.250.10:FF:000006">
    <property type="entry name" value="Probable M18 family aminopeptidase 1"/>
    <property type="match status" value="1"/>
</dbReference>
<protein>
    <recommendedName>
        <fullName evidence="10">M18 family aminopeptidase</fullName>
        <ecNumber evidence="10">3.4.11.-</ecNumber>
    </recommendedName>
</protein>
<dbReference type="AlphaFoldDB" id="A0A318XPA0"/>
<dbReference type="OrthoDB" id="89722at2"/>
<comment type="cofactor">
    <cofactor evidence="1 10">
        <name>Zn(2+)</name>
        <dbReference type="ChEBI" id="CHEBI:29105"/>
    </cofactor>
</comment>
<name>A0A318XPA0_9FIRM</name>
<evidence type="ECO:0000256" key="3">
    <source>
        <dbReference type="ARBA" id="ARBA00022438"/>
    </source>
</evidence>
<keyword evidence="5 9" id="KW-0479">Metal-binding</keyword>
<dbReference type="NCBIfam" id="NF002600">
    <property type="entry name" value="PRK02256.1"/>
    <property type="match status" value="1"/>
</dbReference>
<keyword evidence="4 9" id="KW-0645">Protease</keyword>
<dbReference type="RefSeq" id="WP_110462154.1">
    <property type="nucleotide sequence ID" value="NZ_QKMR01000011.1"/>
</dbReference>
<dbReference type="GO" id="GO:0008237">
    <property type="term" value="F:metallopeptidase activity"/>
    <property type="evidence" value="ECO:0007669"/>
    <property type="project" value="UniProtKB-KW"/>
</dbReference>
<reference evidence="11 12" key="1">
    <citation type="submission" date="2018-06" db="EMBL/GenBank/DDBJ databases">
        <title>Genomic Encyclopedia of Type Strains, Phase I: the one thousand microbial genomes (KMG-I) project.</title>
        <authorList>
            <person name="Kyrpides N."/>
        </authorList>
    </citation>
    <scope>NUCLEOTIDE SEQUENCE [LARGE SCALE GENOMIC DNA]</scope>
    <source>
        <strain evidence="11 12">DSM 19573</strain>
    </source>
</reference>
<evidence type="ECO:0000256" key="10">
    <source>
        <dbReference type="RuleBase" id="RU004387"/>
    </source>
</evidence>
<evidence type="ECO:0000256" key="7">
    <source>
        <dbReference type="ARBA" id="ARBA00022833"/>
    </source>
</evidence>
<evidence type="ECO:0000256" key="2">
    <source>
        <dbReference type="ARBA" id="ARBA00008290"/>
    </source>
</evidence>
<dbReference type="GO" id="GO:0008270">
    <property type="term" value="F:zinc ion binding"/>
    <property type="evidence" value="ECO:0007669"/>
    <property type="project" value="InterPro"/>
</dbReference>
<evidence type="ECO:0000256" key="8">
    <source>
        <dbReference type="ARBA" id="ARBA00023049"/>
    </source>
</evidence>
<dbReference type="EC" id="3.4.11.-" evidence="10"/>
<keyword evidence="7 9" id="KW-0862">Zinc</keyword>